<dbReference type="EMBL" id="DF820464">
    <property type="protein sequence ID" value="GAK56531.1"/>
    <property type="molecule type" value="Genomic_DNA"/>
</dbReference>
<dbReference type="SUPFAM" id="SSF53335">
    <property type="entry name" value="S-adenosyl-L-methionine-dependent methyltransferases"/>
    <property type="match status" value="1"/>
</dbReference>
<dbReference type="CDD" id="cd02440">
    <property type="entry name" value="AdoMet_MTases"/>
    <property type="match status" value="1"/>
</dbReference>
<dbReference type="GO" id="GO:0032259">
    <property type="term" value="P:methylation"/>
    <property type="evidence" value="ECO:0007669"/>
    <property type="project" value="UniProtKB-KW"/>
</dbReference>
<comment type="similarity">
    <text evidence="1">Belongs to the CFA/CMAS family.</text>
</comment>
<evidence type="ECO:0000256" key="1">
    <source>
        <dbReference type="ARBA" id="ARBA00010815"/>
    </source>
</evidence>
<protein>
    <submittedName>
        <fullName evidence="7">Cyclopropane-fatty-acyl-phospholipid synthase</fullName>
    </submittedName>
</protein>
<dbReference type="PIRSF" id="PIRSF003085">
    <property type="entry name" value="CMAS"/>
    <property type="match status" value="1"/>
</dbReference>
<reference evidence="7 8" key="1">
    <citation type="journal article" date="2015" name="PeerJ">
        <title>First genomic representation of candidate bacterial phylum KSB3 points to enhanced environmental sensing as a trigger of wastewater bulking.</title>
        <authorList>
            <person name="Sekiguchi Y."/>
            <person name="Ohashi A."/>
            <person name="Parks D.H."/>
            <person name="Yamauchi T."/>
            <person name="Tyson G.W."/>
            <person name="Hugenholtz P."/>
        </authorList>
    </citation>
    <scope>NUCLEOTIDE SEQUENCE [LARGE SCALE GENOMIC DNA]</scope>
</reference>
<dbReference type="Proteomes" id="UP000030661">
    <property type="component" value="Unassembled WGS sequence"/>
</dbReference>
<dbReference type="PANTHER" id="PTHR43667">
    <property type="entry name" value="CYCLOPROPANE-FATTY-ACYL-PHOSPHOLIPID SYNTHASE"/>
    <property type="match status" value="1"/>
</dbReference>
<evidence type="ECO:0000313" key="8">
    <source>
        <dbReference type="Proteomes" id="UP000030661"/>
    </source>
</evidence>
<dbReference type="eggNOG" id="COG2230">
    <property type="taxonomic scope" value="Bacteria"/>
</dbReference>
<evidence type="ECO:0000256" key="5">
    <source>
        <dbReference type="ARBA" id="ARBA00023098"/>
    </source>
</evidence>
<evidence type="ECO:0000256" key="3">
    <source>
        <dbReference type="ARBA" id="ARBA00022679"/>
    </source>
</evidence>
<keyword evidence="4" id="KW-0949">S-adenosyl-L-methionine</keyword>
<keyword evidence="5" id="KW-0443">Lipid metabolism</keyword>
<dbReference type="PANTHER" id="PTHR43667:SF2">
    <property type="entry name" value="FATTY ACID C-METHYL TRANSFERASE"/>
    <property type="match status" value="1"/>
</dbReference>
<dbReference type="Gene3D" id="3.40.50.150">
    <property type="entry name" value="Vaccinia Virus protein VP39"/>
    <property type="match status" value="1"/>
</dbReference>
<dbReference type="HOGENOM" id="CLU_026434_0_2_0"/>
<evidence type="ECO:0000313" key="7">
    <source>
        <dbReference type="EMBL" id="GAK56531.1"/>
    </source>
</evidence>
<keyword evidence="8" id="KW-1185">Reference proteome</keyword>
<keyword evidence="2" id="KW-0489">Methyltransferase</keyword>
<organism evidence="7 8">
    <name type="scientific">Vecturithrix granuli</name>
    <dbReference type="NCBI Taxonomy" id="1499967"/>
    <lineage>
        <taxon>Bacteria</taxon>
        <taxon>Candidatus Moduliflexota</taxon>
        <taxon>Candidatus Vecturitrichia</taxon>
        <taxon>Candidatus Vecturitrichales</taxon>
        <taxon>Candidatus Vecturitrichaceae</taxon>
        <taxon>Candidatus Vecturithrix</taxon>
    </lineage>
</organism>
<dbReference type="InterPro" id="IPR003333">
    <property type="entry name" value="CMAS"/>
</dbReference>
<evidence type="ECO:0000256" key="2">
    <source>
        <dbReference type="ARBA" id="ARBA00022603"/>
    </source>
</evidence>
<accession>A0A081BW26</accession>
<name>A0A081BW26_VECG1</name>
<dbReference type="Pfam" id="PF02353">
    <property type="entry name" value="CMAS"/>
    <property type="match status" value="1"/>
</dbReference>
<dbReference type="STRING" id="1499967.U27_03493"/>
<dbReference type="GO" id="GO:0008168">
    <property type="term" value="F:methyltransferase activity"/>
    <property type="evidence" value="ECO:0007669"/>
    <property type="project" value="UniProtKB-KW"/>
</dbReference>
<feature type="active site" evidence="6">
    <location>
        <position position="397"/>
    </location>
</feature>
<gene>
    <name evidence="7" type="ORF">U27_03493</name>
</gene>
<evidence type="ECO:0000256" key="4">
    <source>
        <dbReference type="ARBA" id="ARBA00022691"/>
    </source>
</evidence>
<proteinExistence type="inferred from homology"/>
<keyword evidence="3" id="KW-0808">Transferase</keyword>
<evidence type="ECO:0000256" key="6">
    <source>
        <dbReference type="PIRSR" id="PIRSR003085-1"/>
    </source>
</evidence>
<sequence length="431" mass="49695">MTTKTIIPKTTRVVAAEKLGYLDKLAREMLFSLLRKLKRGQLVLEDGGEQFTFGECSDDFPLRAVIRIQHPRCYSQIVFGGSVGAGRAYIEGSWTTEDLTAVVRMIILNQDVMVSMDQGWSTWLMTPLYKVFHLLNKNTREGSQSNILAHYDLGNEFYELFLDETMTYSCGIFETPESTLKDASIAKYDRICQKLQLGPEDRVLEIGTGWGGFALHAAQKYGCRITTTTISRKQHAFAKERITRAGLTDRIELLMQDYRDLRGQYDKLVSIEMIEAVGHQYYDTFLRCCNNLLKENGMMLIQAITIPDHVFDRHKRSVDFIKRYIFPGSCIPSVTALLTSMAKVTDLRLVHLEDITPHYATTLRTWRERFLANIEQVRKSGFPDPFLRMWEFYLCYCEAGFMERYLGDVQLIFTKPLCRRNPILPALKTER</sequence>
<dbReference type="GO" id="GO:0008610">
    <property type="term" value="P:lipid biosynthetic process"/>
    <property type="evidence" value="ECO:0007669"/>
    <property type="project" value="InterPro"/>
</dbReference>
<dbReference type="InterPro" id="IPR050723">
    <property type="entry name" value="CFA/CMAS"/>
</dbReference>
<dbReference type="AlphaFoldDB" id="A0A081BW26"/>
<dbReference type="InterPro" id="IPR029063">
    <property type="entry name" value="SAM-dependent_MTases_sf"/>
</dbReference>